<dbReference type="AlphaFoldDB" id="A0A2W5KUN4"/>
<dbReference type="InterPro" id="IPR050344">
    <property type="entry name" value="Peptidase_M1_aminopeptidases"/>
</dbReference>
<sequence>MRKGEGMRVWAKAAALGCALSASAPALAIDPFFPEFGNRRIDVDHYALDLSVTPRPSRLEATATLTVVALDDLDAFRLDLSGLDVSSVRVNGTPAEFRQKDGKLAVRPKARIAAGDAFEVVVAYAGAPKPIEDPTDPAYRLGWFAFRGGTYVVSEPVGASTFFPANDEPTDKATFSFAVTVPDGYEAVANGVLEGAGRVAGGRRFVWRMDQPMTTWLATVQVNRYALLKTSTAGGLPLRIYTTAGAGPDDDERYARAKAMIPFIETIAGPYPFESYGSVTVDDPILNYALETQAMSTFPSGAADEGLVAHELAHQWFGNAVSVRRWADIWLAEGYATYFETLWPNRRNAADFNRAMRGLYDFAVDRKLGPAVVEDGTQIFSDRVYVRGALTLYALRLKIGPQAFNAVTRAFVDRFRGGNATSEDFIRTAVEVSGDGSVRELLRAWLYDQPVPPLPGDDAGAARRRAGPVPRPALVGLGCGRGAHRGAPAVCPGNGAPGAD</sequence>
<comment type="similarity">
    <text evidence="3">Belongs to the peptidase M1 family.</text>
</comment>
<feature type="signal peptide" evidence="11">
    <location>
        <begin position="1"/>
        <end position="28"/>
    </location>
</feature>
<comment type="cofactor">
    <cofactor evidence="2">
        <name>Zn(2+)</name>
        <dbReference type="ChEBI" id="CHEBI:29105"/>
    </cofactor>
</comment>
<keyword evidence="6" id="KW-0645">Protease</keyword>
<dbReference type="CDD" id="cd09603">
    <property type="entry name" value="M1_APN_like"/>
    <property type="match status" value="1"/>
</dbReference>
<dbReference type="GO" id="GO:0008237">
    <property type="term" value="F:metallopeptidase activity"/>
    <property type="evidence" value="ECO:0007669"/>
    <property type="project" value="UniProtKB-KW"/>
</dbReference>
<comment type="caution">
    <text evidence="14">The sequence shown here is derived from an EMBL/GenBank/DDBJ whole genome shotgun (WGS) entry which is preliminary data.</text>
</comment>
<protein>
    <recommendedName>
        <fullName evidence="5">Aminopeptidase N</fullName>
        <ecNumber evidence="4">3.4.11.2</ecNumber>
    </recommendedName>
</protein>
<feature type="chain" id="PRO_5016154837" description="Aminopeptidase N" evidence="11">
    <location>
        <begin position="29"/>
        <end position="500"/>
    </location>
</feature>
<evidence type="ECO:0000256" key="11">
    <source>
        <dbReference type="SAM" id="SignalP"/>
    </source>
</evidence>
<reference evidence="14 15" key="1">
    <citation type="submission" date="2017-08" db="EMBL/GenBank/DDBJ databases">
        <title>Infants hospitalized years apart are colonized by the same room-sourced microbial strains.</title>
        <authorList>
            <person name="Brooks B."/>
            <person name="Olm M.R."/>
            <person name="Firek B.A."/>
            <person name="Baker R."/>
            <person name="Thomas B.C."/>
            <person name="Morowitz M.J."/>
            <person name="Banfield J.F."/>
        </authorList>
    </citation>
    <scope>NUCLEOTIDE SEQUENCE [LARGE SCALE GENOMIC DNA]</scope>
    <source>
        <strain evidence="14">S2_005_003_R2_43</strain>
    </source>
</reference>
<evidence type="ECO:0000259" key="12">
    <source>
        <dbReference type="Pfam" id="PF01433"/>
    </source>
</evidence>
<evidence type="ECO:0000313" key="14">
    <source>
        <dbReference type="EMBL" id="PZQ19158.1"/>
    </source>
</evidence>
<dbReference type="Gene3D" id="1.10.390.10">
    <property type="entry name" value="Neutral Protease Domain 2"/>
    <property type="match status" value="1"/>
</dbReference>
<dbReference type="GO" id="GO:0016285">
    <property type="term" value="F:alanyl aminopeptidase activity"/>
    <property type="evidence" value="ECO:0007669"/>
    <property type="project" value="UniProtKB-EC"/>
</dbReference>
<evidence type="ECO:0000256" key="5">
    <source>
        <dbReference type="ARBA" id="ARBA00015611"/>
    </source>
</evidence>
<evidence type="ECO:0000256" key="1">
    <source>
        <dbReference type="ARBA" id="ARBA00000098"/>
    </source>
</evidence>
<evidence type="ECO:0000256" key="4">
    <source>
        <dbReference type="ARBA" id="ARBA00012564"/>
    </source>
</evidence>
<accession>A0A2W5KUN4</accession>
<dbReference type="InterPro" id="IPR042097">
    <property type="entry name" value="Aminopeptidase_N-like_N_sf"/>
</dbReference>
<keyword evidence="8" id="KW-0378">Hydrolase</keyword>
<dbReference type="InterPro" id="IPR027268">
    <property type="entry name" value="Peptidase_M4/M1_CTD_sf"/>
</dbReference>
<dbReference type="EMBL" id="QFPN01000001">
    <property type="protein sequence ID" value="PZQ19158.1"/>
    <property type="molecule type" value="Genomic_DNA"/>
</dbReference>
<dbReference type="GO" id="GO:0008270">
    <property type="term" value="F:zinc ion binding"/>
    <property type="evidence" value="ECO:0007669"/>
    <property type="project" value="InterPro"/>
</dbReference>
<evidence type="ECO:0000256" key="10">
    <source>
        <dbReference type="ARBA" id="ARBA00023049"/>
    </source>
</evidence>
<evidence type="ECO:0000256" key="7">
    <source>
        <dbReference type="ARBA" id="ARBA00022723"/>
    </source>
</evidence>
<keyword evidence="10" id="KW-0482">Metalloprotease</keyword>
<dbReference type="Gene3D" id="2.60.40.1730">
    <property type="entry name" value="tricorn interacting facor f3 domain"/>
    <property type="match status" value="1"/>
</dbReference>
<dbReference type="PANTHER" id="PTHR11533">
    <property type="entry name" value="PROTEASE M1 ZINC METALLOPROTEASE"/>
    <property type="match status" value="1"/>
</dbReference>
<dbReference type="InterPro" id="IPR001930">
    <property type="entry name" value="Peptidase_M1"/>
</dbReference>
<dbReference type="Pfam" id="PF17900">
    <property type="entry name" value="Peptidase_M1_N"/>
    <property type="match status" value="1"/>
</dbReference>
<dbReference type="EC" id="3.4.11.2" evidence="4"/>
<organism evidence="14 15">
    <name type="scientific">Ancylobacter novellus</name>
    <name type="common">Thiobacillus novellus</name>
    <dbReference type="NCBI Taxonomy" id="921"/>
    <lineage>
        <taxon>Bacteria</taxon>
        <taxon>Pseudomonadati</taxon>
        <taxon>Pseudomonadota</taxon>
        <taxon>Alphaproteobacteria</taxon>
        <taxon>Hyphomicrobiales</taxon>
        <taxon>Xanthobacteraceae</taxon>
        <taxon>Ancylobacter</taxon>
    </lineage>
</organism>
<feature type="domain" description="Aminopeptidase N-like N-terminal" evidence="13">
    <location>
        <begin position="44"/>
        <end position="217"/>
    </location>
</feature>
<dbReference type="PRINTS" id="PR00756">
    <property type="entry name" value="ALADIPTASE"/>
</dbReference>
<evidence type="ECO:0000256" key="3">
    <source>
        <dbReference type="ARBA" id="ARBA00010136"/>
    </source>
</evidence>
<dbReference type="SUPFAM" id="SSF63737">
    <property type="entry name" value="Leukotriene A4 hydrolase N-terminal domain"/>
    <property type="match status" value="1"/>
</dbReference>
<feature type="domain" description="Peptidase M1 membrane alanine aminopeptidase" evidence="12">
    <location>
        <begin position="300"/>
        <end position="445"/>
    </location>
</feature>
<name>A0A2W5KUN4_ANCNO</name>
<keyword evidence="9" id="KW-0862">Zinc</keyword>
<keyword evidence="7" id="KW-0479">Metal-binding</keyword>
<gene>
    <name evidence="14" type="ORF">DI565_01890</name>
</gene>
<dbReference type="SUPFAM" id="SSF55486">
    <property type="entry name" value="Metalloproteases ('zincins'), catalytic domain"/>
    <property type="match status" value="1"/>
</dbReference>
<evidence type="ECO:0000259" key="13">
    <source>
        <dbReference type="Pfam" id="PF17900"/>
    </source>
</evidence>
<dbReference type="Pfam" id="PF01433">
    <property type="entry name" value="Peptidase_M1"/>
    <property type="match status" value="1"/>
</dbReference>
<evidence type="ECO:0000313" key="15">
    <source>
        <dbReference type="Proteomes" id="UP000249577"/>
    </source>
</evidence>
<proteinExistence type="inferred from homology"/>
<evidence type="ECO:0000256" key="8">
    <source>
        <dbReference type="ARBA" id="ARBA00022801"/>
    </source>
</evidence>
<dbReference type="InterPro" id="IPR014782">
    <property type="entry name" value="Peptidase_M1_dom"/>
</dbReference>
<evidence type="ECO:0000256" key="9">
    <source>
        <dbReference type="ARBA" id="ARBA00022833"/>
    </source>
</evidence>
<evidence type="ECO:0000256" key="6">
    <source>
        <dbReference type="ARBA" id="ARBA00022670"/>
    </source>
</evidence>
<dbReference type="GO" id="GO:0006508">
    <property type="term" value="P:proteolysis"/>
    <property type="evidence" value="ECO:0007669"/>
    <property type="project" value="UniProtKB-KW"/>
</dbReference>
<comment type="catalytic activity">
    <reaction evidence="1">
        <text>Release of an N-terminal amino acid, Xaa-|-Yaa- from a peptide, amide or arylamide. Xaa is preferably Ala, but may be most amino acids including Pro (slow action). When a terminal hydrophobic residue is followed by a prolyl residue, the two may be released as an intact Xaa-Pro dipeptide.</text>
        <dbReference type="EC" id="3.4.11.2"/>
    </reaction>
</comment>
<dbReference type="InterPro" id="IPR045357">
    <property type="entry name" value="Aminopeptidase_N-like_N"/>
</dbReference>
<evidence type="ECO:0000256" key="2">
    <source>
        <dbReference type="ARBA" id="ARBA00001947"/>
    </source>
</evidence>
<dbReference type="Proteomes" id="UP000249577">
    <property type="component" value="Unassembled WGS sequence"/>
</dbReference>
<keyword evidence="11" id="KW-0732">Signal</keyword>